<name>A0A2R8BHJ8_9RHOB</name>
<protein>
    <submittedName>
        <fullName evidence="2">Streptogramin A acetyltransferase</fullName>
        <ecNumber evidence="2">2.3.1.-</ecNumber>
    </submittedName>
</protein>
<keyword evidence="3" id="KW-1185">Reference proteome</keyword>
<dbReference type="InterPro" id="IPR011004">
    <property type="entry name" value="Trimer_LpxA-like_sf"/>
</dbReference>
<organism evidence="2 3">
    <name type="scientific">Ascidiaceihabitans donghaensis</name>
    <dbReference type="NCBI Taxonomy" id="1510460"/>
    <lineage>
        <taxon>Bacteria</taxon>
        <taxon>Pseudomonadati</taxon>
        <taxon>Pseudomonadota</taxon>
        <taxon>Alphaproteobacteria</taxon>
        <taxon>Rhodobacterales</taxon>
        <taxon>Paracoccaceae</taxon>
        <taxon>Ascidiaceihabitans</taxon>
    </lineage>
</organism>
<dbReference type="InterPro" id="IPR050179">
    <property type="entry name" value="Trans_hexapeptide_repeat"/>
</dbReference>
<dbReference type="GO" id="GO:0016746">
    <property type="term" value="F:acyltransferase activity"/>
    <property type="evidence" value="ECO:0007669"/>
    <property type="project" value="UniProtKB-KW"/>
</dbReference>
<dbReference type="Proteomes" id="UP000244880">
    <property type="component" value="Unassembled WGS sequence"/>
</dbReference>
<dbReference type="AlphaFoldDB" id="A0A2R8BHJ8"/>
<evidence type="ECO:0000313" key="3">
    <source>
        <dbReference type="Proteomes" id="UP000244880"/>
    </source>
</evidence>
<dbReference type="PANTHER" id="PTHR43300:SF11">
    <property type="entry name" value="ACETYLTRANSFERASE RV3034C-RELATED"/>
    <property type="match status" value="1"/>
</dbReference>
<evidence type="ECO:0000256" key="1">
    <source>
        <dbReference type="ARBA" id="ARBA00007274"/>
    </source>
</evidence>
<dbReference type="OrthoDB" id="9815592at2"/>
<keyword evidence="2" id="KW-0012">Acyltransferase</keyword>
<dbReference type="InterPro" id="IPR001451">
    <property type="entry name" value="Hexapep"/>
</dbReference>
<dbReference type="EMBL" id="OMOR01000001">
    <property type="protein sequence ID" value="SPH22555.1"/>
    <property type="molecule type" value="Genomic_DNA"/>
</dbReference>
<dbReference type="PANTHER" id="PTHR43300">
    <property type="entry name" value="ACETYLTRANSFERASE"/>
    <property type="match status" value="1"/>
</dbReference>
<reference evidence="2 3" key="1">
    <citation type="submission" date="2018-03" db="EMBL/GenBank/DDBJ databases">
        <authorList>
            <person name="Keele B.F."/>
        </authorList>
    </citation>
    <scope>NUCLEOTIDE SEQUENCE [LARGE SCALE GENOMIC DNA]</scope>
    <source>
        <strain evidence="2 3">CECT 8599</strain>
    </source>
</reference>
<dbReference type="RefSeq" id="WP_108829484.1">
    <property type="nucleotide sequence ID" value="NZ_OMOR01000001.1"/>
</dbReference>
<sequence length="215" mass="23227">MLPDSDTLYPVTLPDGTPWPGTVFLRNALTHSNIDVGDYTYFSTFDPLPDPSGYAARLAPYLFEGAKDRLRIGKFCQIAHGTRFITHGANHAMDGASTFPFPIFNADTIGRYRDGFVQKRDTVVGHDCWLGDGCTLLPGAHLGNGVIVGAGAVVGGDVPDYAVVVGNPGQVIKLRFEADVVERLLTLAWWDWPLDKINAHHEAIAGADIPALLAL</sequence>
<keyword evidence="2" id="KW-0808">Transferase</keyword>
<dbReference type="Pfam" id="PF00132">
    <property type="entry name" value="Hexapep"/>
    <property type="match status" value="1"/>
</dbReference>
<accession>A0A2R8BHJ8</accession>
<dbReference type="Gene3D" id="2.160.10.10">
    <property type="entry name" value="Hexapeptide repeat proteins"/>
    <property type="match status" value="1"/>
</dbReference>
<proteinExistence type="inferred from homology"/>
<comment type="similarity">
    <text evidence="1">Belongs to the transferase hexapeptide repeat family.</text>
</comment>
<dbReference type="EC" id="2.3.1.-" evidence="2"/>
<evidence type="ECO:0000313" key="2">
    <source>
        <dbReference type="EMBL" id="SPH22555.1"/>
    </source>
</evidence>
<dbReference type="SUPFAM" id="SSF51161">
    <property type="entry name" value="Trimeric LpxA-like enzymes"/>
    <property type="match status" value="1"/>
</dbReference>
<gene>
    <name evidence="2" type="primary">vatD_2</name>
    <name evidence="2" type="ORF">ASD8599_03298</name>
</gene>
<dbReference type="CDD" id="cd03349">
    <property type="entry name" value="LbH_XAT"/>
    <property type="match status" value="1"/>
</dbReference>